<evidence type="ECO:0000313" key="3">
    <source>
        <dbReference type="Proteomes" id="UP001603978"/>
    </source>
</evidence>
<accession>A0ABW7AZ37</accession>
<dbReference type="InterPro" id="IPR052026">
    <property type="entry name" value="ExeA_AAA_ATPase_DNA-bind"/>
</dbReference>
<dbReference type="Proteomes" id="UP001603978">
    <property type="component" value="Unassembled WGS sequence"/>
</dbReference>
<evidence type="ECO:0000259" key="1">
    <source>
        <dbReference type="Pfam" id="PF13401"/>
    </source>
</evidence>
<feature type="domain" description="ORC1/DEAH AAA+ ATPase" evidence="1">
    <location>
        <begin position="21"/>
        <end position="121"/>
    </location>
</feature>
<dbReference type="PANTHER" id="PTHR35894">
    <property type="entry name" value="GENERAL SECRETION PATHWAY PROTEIN A-RELATED"/>
    <property type="match status" value="1"/>
</dbReference>
<dbReference type="Pfam" id="PF13401">
    <property type="entry name" value="AAA_22"/>
    <property type="match status" value="1"/>
</dbReference>
<gene>
    <name evidence="2" type="ORF">ACFLIM_49995</name>
</gene>
<reference evidence="2 3" key="1">
    <citation type="submission" date="2024-10" db="EMBL/GenBank/DDBJ databases">
        <authorList>
            <person name="Topkara A.R."/>
            <person name="Saygin H."/>
        </authorList>
    </citation>
    <scope>NUCLEOTIDE SEQUENCE [LARGE SCALE GENOMIC DNA]</scope>
    <source>
        <strain evidence="2 3">M3C6</strain>
    </source>
</reference>
<dbReference type="RefSeq" id="WP_393177953.1">
    <property type="nucleotide sequence ID" value="NZ_JBICRM010000090.1"/>
</dbReference>
<dbReference type="PANTHER" id="PTHR35894:SF1">
    <property type="entry name" value="PHOSPHORIBULOKINASE _ URIDINE KINASE FAMILY"/>
    <property type="match status" value="1"/>
</dbReference>
<proteinExistence type="predicted"/>
<dbReference type="InterPro" id="IPR027417">
    <property type="entry name" value="P-loop_NTPase"/>
</dbReference>
<dbReference type="SUPFAM" id="SSF52540">
    <property type="entry name" value="P-loop containing nucleoside triphosphate hydrolases"/>
    <property type="match status" value="1"/>
</dbReference>
<dbReference type="InterPro" id="IPR049945">
    <property type="entry name" value="AAA_22"/>
</dbReference>
<keyword evidence="3" id="KW-1185">Reference proteome</keyword>
<sequence>MLFKHTAHAEAAARLTWCITEKAIGMVTGEVGVGKTVALRATLGALDPARYSIVYIANPEIGMRGILSQLVVTLGGHPKPHLATLIPQAADILAGEHAERGRTPVLILDEAHLLNHAQLDAL</sequence>
<feature type="non-terminal residue" evidence="2">
    <location>
        <position position="122"/>
    </location>
</feature>
<protein>
    <submittedName>
        <fullName evidence="2">AAA family ATPase</fullName>
    </submittedName>
</protein>
<comment type="caution">
    <text evidence="2">The sequence shown here is derived from an EMBL/GenBank/DDBJ whole genome shotgun (WGS) entry which is preliminary data.</text>
</comment>
<dbReference type="EMBL" id="JBICRM010000090">
    <property type="protein sequence ID" value="MFG1711308.1"/>
    <property type="molecule type" value="Genomic_DNA"/>
</dbReference>
<dbReference type="Gene3D" id="3.40.50.300">
    <property type="entry name" value="P-loop containing nucleotide triphosphate hydrolases"/>
    <property type="match status" value="1"/>
</dbReference>
<name>A0ABW7AZ37_9ACTN</name>
<evidence type="ECO:0000313" key="2">
    <source>
        <dbReference type="EMBL" id="MFG1711308.1"/>
    </source>
</evidence>
<organism evidence="2 3">
    <name type="scientific">Nonomuraea marmarensis</name>
    <dbReference type="NCBI Taxonomy" id="3351344"/>
    <lineage>
        <taxon>Bacteria</taxon>
        <taxon>Bacillati</taxon>
        <taxon>Actinomycetota</taxon>
        <taxon>Actinomycetes</taxon>
        <taxon>Streptosporangiales</taxon>
        <taxon>Streptosporangiaceae</taxon>
        <taxon>Nonomuraea</taxon>
    </lineage>
</organism>